<dbReference type="PANTHER" id="PTHR10629">
    <property type="entry name" value="CYTOSINE-SPECIFIC METHYLTRANSFERASE"/>
    <property type="match status" value="1"/>
</dbReference>
<evidence type="ECO:0000256" key="1">
    <source>
        <dbReference type="ARBA" id="ARBA00022603"/>
    </source>
</evidence>
<keyword evidence="4" id="KW-0680">Restriction system</keyword>
<keyword evidence="3 6" id="KW-0949">S-adenosyl-L-methionine</keyword>
<dbReference type="CDD" id="cd00315">
    <property type="entry name" value="Cyt_C5_DNA_methylase"/>
    <property type="match status" value="1"/>
</dbReference>
<evidence type="ECO:0000256" key="4">
    <source>
        <dbReference type="ARBA" id="ARBA00022747"/>
    </source>
</evidence>
<name>A0ABW9JAX3_9SPHI</name>
<evidence type="ECO:0000313" key="10">
    <source>
        <dbReference type="Proteomes" id="UP001517247"/>
    </source>
</evidence>
<dbReference type="PANTHER" id="PTHR10629:SF52">
    <property type="entry name" value="DNA (CYTOSINE-5)-METHYLTRANSFERASE 1"/>
    <property type="match status" value="1"/>
</dbReference>
<evidence type="ECO:0000256" key="7">
    <source>
        <dbReference type="RuleBase" id="RU000416"/>
    </source>
</evidence>
<dbReference type="InterPro" id="IPR001525">
    <property type="entry name" value="C5_MeTfrase"/>
</dbReference>
<dbReference type="EMBL" id="SSHJ02000010">
    <property type="protein sequence ID" value="MFN0257728.1"/>
    <property type="molecule type" value="Genomic_DNA"/>
</dbReference>
<evidence type="ECO:0000313" key="9">
    <source>
        <dbReference type="EMBL" id="MFN0257728.1"/>
    </source>
</evidence>
<dbReference type="NCBIfam" id="TIGR00675">
    <property type="entry name" value="dcm"/>
    <property type="match status" value="1"/>
</dbReference>
<dbReference type="EC" id="2.1.1.37" evidence="8"/>
<reference evidence="9 10" key="1">
    <citation type="submission" date="2024-12" db="EMBL/GenBank/DDBJ databases">
        <authorList>
            <person name="Hu S."/>
        </authorList>
    </citation>
    <scope>NUCLEOTIDE SEQUENCE [LARGE SCALE GENOMIC DNA]</scope>
    <source>
        <strain evidence="9 10">THG-T11</strain>
    </source>
</reference>
<gene>
    <name evidence="9" type="ORF">E6A44_019245</name>
</gene>
<dbReference type="GO" id="GO:0003886">
    <property type="term" value="F:DNA (cytosine-5-)-methyltransferase activity"/>
    <property type="evidence" value="ECO:0007669"/>
    <property type="project" value="UniProtKB-EC"/>
</dbReference>
<evidence type="ECO:0000256" key="3">
    <source>
        <dbReference type="ARBA" id="ARBA00022691"/>
    </source>
</evidence>
<dbReference type="PROSITE" id="PS51679">
    <property type="entry name" value="SAM_MT_C5"/>
    <property type="match status" value="1"/>
</dbReference>
<dbReference type="InterPro" id="IPR029063">
    <property type="entry name" value="SAM-dependent_MTases_sf"/>
</dbReference>
<comment type="caution">
    <text evidence="9">The sequence shown here is derived from an EMBL/GenBank/DDBJ whole genome shotgun (WGS) entry which is preliminary data.</text>
</comment>
<dbReference type="Gene3D" id="3.90.120.10">
    <property type="entry name" value="DNA Methylase, subunit A, domain 2"/>
    <property type="match status" value="1"/>
</dbReference>
<evidence type="ECO:0000256" key="5">
    <source>
        <dbReference type="ARBA" id="ARBA00047422"/>
    </source>
</evidence>
<organism evidence="9 10">
    <name type="scientific">Pedobacter ureilyticus</name>
    <dbReference type="NCBI Taxonomy" id="1393051"/>
    <lineage>
        <taxon>Bacteria</taxon>
        <taxon>Pseudomonadati</taxon>
        <taxon>Bacteroidota</taxon>
        <taxon>Sphingobacteriia</taxon>
        <taxon>Sphingobacteriales</taxon>
        <taxon>Sphingobacteriaceae</taxon>
        <taxon>Pedobacter</taxon>
    </lineage>
</organism>
<dbReference type="RefSeq" id="WP_138724809.1">
    <property type="nucleotide sequence ID" value="NZ_SSHJ02000010.1"/>
</dbReference>
<dbReference type="GO" id="GO:0032259">
    <property type="term" value="P:methylation"/>
    <property type="evidence" value="ECO:0007669"/>
    <property type="project" value="UniProtKB-KW"/>
</dbReference>
<evidence type="ECO:0000256" key="2">
    <source>
        <dbReference type="ARBA" id="ARBA00022679"/>
    </source>
</evidence>
<comment type="catalytic activity">
    <reaction evidence="5 8">
        <text>a 2'-deoxycytidine in DNA + S-adenosyl-L-methionine = a 5-methyl-2'-deoxycytidine in DNA + S-adenosyl-L-homocysteine + H(+)</text>
        <dbReference type="Rhea" id="RHEA:13681"/>
        <dbReference type="Rhea" id="RHEA-COMP:11369"/>
        <dbReference type="Rhea" id="RHEA-COMP:11370"/>
        <dbReference type="ChEBI" id="CHEBI:15378"/>
        <dbReference type="ChEBI" id="CHEBI:57856"/>
        <dbReference type="ChEBI" id="CHEBI:59789"/>
        <dbReference type="ChEBI" id="CHEBI:85452"/>
        <dbReference type="ChEBI" id="CHEBI:85454"/>
        <dbReference type="EC" id="2.1.1.37"/>
    </reaction>
</comment>
<dbReference type="PRINTS" id="PR00105">
    <property type="entry name" value="C5METTRFRASE"/>
</dbReference>
<dbReference type="Gene3D" id="3.40.50.150">
    <property type="entry name" value="Vaccinia Virus protein VP39"/>
    <property type="match status" value="1"/>
</dbReference>
<dbReference type="Proteomes" id="UP001517247">
    <property type="component" value="Unassembled WGS sequence"/>
</dbReference>
<accession>A0ABW9JAX3</accession>
<dbReference type="Pfam" id="PF00145">
    <property type="entry name" value="DNA_methylase"/>
    <property type="match status" value="1"/>
</dbReference>
<keyword evidence="1 6" id="KW-0489">Methyltransferase</keyword>
<dbReference type="SUPFAM" id="SSF53335">
    <property type="entry name" value="S-adenosyl-L-methionine-dependent methyltransferases"/>
    <property type="match status" value="1"/>
</dbReference>
<feature type="active site" evidence="6">
    <location>
        <position position="71"/>
    </location>
</feature>
<comment type="similarity">
    <text evidence="6 7">Belongs to the class I-like SAM-binding methyltransferase superfamily. C5-methyltransferase family.</text>
</comment>
<sequence>MKVASLFSGAGGLDLGFINKGHEVVWANDNFYDAVQTYKRNISDHILYKDIAEVSSDEIPDHDILIGGFPCQGFSLANSKREENDTRNKLYLQLLRVLLDKKPKFFVAENVKGILSLGKGKIFDFIMQDFKNAGYNVKFKVLNAADFGVPQRRERVIIIGVRKDVDYVINYPESTHDQKIFDNKKPWVSIGKALEDIPEPEEDHSLSNHDYSKFKLKFNGYLGNRAIDPDKPAPTVTARGDDKGGVVVLHHPKNHRRMSVRELALVQSFPINFIFEGNRSSAYRQIGNAVPPLLGEAIASMFPLTLDENEINQNSDKALCEL</sequence>
<proteinExistence type="inferred from homology"/>
<dbReference type="PROSITE" id="PS00094">
    <property type="entry name" value="C5_MTASE_1"/>
    <property type="match status" value="1"/>
</dbReference>
<dbReference type="InterPro" id="IPR050390">
    <property type="entry name" value="C5-Methyltransferase"/>
</dbReference>
<protein>
    <recommendedName>
        <fullName evidence="8">Cytosine-specific methyltransferase</fullName>
        <ecNumber evidence="8">2.1.1.37</ecNumber>
    </recommendedName>
</protein>
<keyword evidence="10" id="KW-1185">Reference proteome</keyword>
<keyword evidence="2 6" id="KW-0808">Transferase</keyword>
<evidence type="ECO:0000256" key="6">
    <source>
        <dbReference type="PROSITE-ProRule" id="PRU01016"/>
    </source>
</evidence>
<dbReference type="InterPro" id="IPR018117">
    <property type="entry name" value="C5_DNA_meth_AS"/>
</dbReference>
<evidence type="ECO:0000256" key="8">
    <source>
        <dbReference type="RuleBase" id="RU000417"/>
    </source>
</evidence>